<dbReference type="Gene3D" id="3.30.870.10">
    <property type="entry name" value="Endonuclease Chain A"/>
    <property type="match status" value="2"/>
</dbReference>
<dbReference type="PANTHER" id="PTHR18896">
    <property type="entry name" value="PHOSPHOLIPASE D"/>
    <property type="match status" value="1"/>
</dbReference>
<dbReference type="InterPro" id="IPR025202">
    <property type="entry name" value="PLD-like_dom"/>
</dbReference>
<evidence type="ECO:0000256" key="2">
    <source>
        <dbReference type="ARBA" id="ARBA00022737"/>
    </source>
</evidence>
<dbReference type="EMBL" id="FSRM01000002">
    <property type="protein sequence ID" value="SIO56469.1"/>
    <property type="molecule type" value="Genomic_DNA"/>
</dbReference>
<dbReference type="Proteomes" id="UP000184693">
    <property type="component" value="Unassembled WGS sequence"/>
</dbReference>
<evidence type="ECO:0000256" key="1">
    <source>
        <dbReference type="ARBA" id="ARBA00000798"/>
    </source>
</evidence>
<dbReference type="SUPFAM" id="SSF56024">
    <property type="entry name" value="Phospholipase D/nuclease"/>
    <property type="match status" value="2"/>
</dbReference>
<feature type="region of interest" description="Disordered" evidence="5">
    <location>
        <begin position="1"/>
        <end position="34"/>
    </location>
</feature>
<gene>
    <name evidence="7" type="ORF">SAMN05444168_7316</name>
</gene>
<comment type="catalytic activity">
    <reaction evidence="1">
        <text>a 1,2-diacyl-sn-glycero-3-phosphocholine + H2O = a 1,2-diacyl-sn-glycero-3-phosphate + choline + H(+)</text>
        <dbReference type="Rhea" id="RHEA:14445"/>
        <dbReference type="ChEBI" id="CHEBI:15354"/>
        <dbReference type="ChEBI" id="CHEBI:15377"/>
        <dbReference type="ChEBI" id="CHEBI:15378"/>
        <dbReference type="ChEBI" id="CHEBI:57643"/>
        <dbReference type="ChEBI" id="CHEBI:58608"/>
        <dbReference type="EC" id="3.1.4.4"/>
    </reaction>
</comment>
<dbReference type="OrthoDB" id="8828485at2"/>
<dbReference type="InterPro" id="IPR015679">
    <property type="entry name" value="PLipase_D_fam"/>
</dbReference>
<evidence type="ECO:0000313" key="7">
    <source>
        <dbReference type="EMBL" id="SIO56469.1"/>
    </source>
</evidence>
<evidence type="ECO:0000256" key="5">
    <source>
        <dbReference type="SAM" id="MobiDB-lite"/>
    </source>
</evidence>
<feature type="domain" description="PLD phosphodiesterase" evidence="6">
    <location>
        <begin position="363"/>
        <end position="390"/>
    </location>
</feature>
<keyword evidence="3" id="KW-0378">Hydrolase</keyword>
<dbReference type="RefSeq" id="WP_074269015.1">
    <property type="nucleotide sequence ID" value="NZ_FSRM01000002.1"/>
</dbReference>
<name>A0A1N6KIS6_9BURK</name>
<proteinExistence type="predicted"/>
<protein>
    <submittedName>
        <fullName evidence="7">Phosphatidylserine/phosphatidylglycerophosphate/cardiolipin synthase</fullName>
    </submittedName>
</protein>
<keyword evidence="2" id="KW-0677">Repeat</keyword>
<dbReference type="GO" id="GO:0004630">
    <property type="term" value="F:phospholipase D activity"/>
    <property type="evidence" value="ECO:0007669"/>
    <property type="project" value="UniProtKB-EC"/>
</dbReference>
<dbReference type="SMART" id="SM00155">
    <property type="entry name" value="PLDc"/>
    <property type="match status" value="2"/>
</dbReference>
<keyword evidence="4" id="KW-0443">Lipid metabolism</keyword>
<reference evidence="7 8" key="1">
    <citation type="submission" date="2016-11" db="EMBL/GenBank/DDBJ databases">
        <authorList>
            <person name="Jaros S."/>
            <person name="Januszkiewicz K."/>
            <person name="Wedrychowicz H."/>
        </authorList>
    </citation>
    <scope>NUCLEOTIDE SEQUENCE [LARGE SCALE GENOMIC DNA]</scope>
    <source>
        <strain evidence="7 8">GAS86</strain>
    </source>
</reference>
<organism evidence="7 8">
    <name type="scientific">Paraburkholderia phenazinium</name>
    <dbReference type="NCBI Taxonomy" id="60549"/>
    <lineage>
        <taxon>Bacteria</taxon>
        <taxon>Pseudomonadati</taxon>
        <taxon>Pseudomonadota</taxon>
        <taxon>Betaproteobacteria</taxon>
        <taxon>Burkholderiales</taxon>
        <taxon>Burkholderiaceae</taxon>
        <taxon>Paraburkholderia</taxon>
    </lineage>
</organism>
<dbReference type="PANTHER" id="PTHR18896:SF76">
    <property type="entry name" value="PHOSPHOLIPASE"/>
    <property type="match status" value="1"/>
</dbReference>
<evidence type="ECO:0000256" key="4">
    <source>
        <dbReference type="ARBA" id="ARBA00023098"/>
    </source>
</evidence>
<dbReference type="CDD" id="cd09105">
    <property type="entry name" value="PLDc_vPLD1_2_like_2"/>
    <property type="match status" value="1"/>
</dbReference>
<evidence type="ECO:0000259" key="6">
    <source>
        <dbReference type="PROSITE" id="PS50035"/>
    </source>
</evidence>
<feature type="compositionally biased region" description="Polar residues" evidence="5">
    <location>
        <begin position="7"/>
        <end position="25"/>
    </location>
</feature>
<dbReference type="Pfam" id="PF13091">
    <property type="entry name" value="PLDc_2"/>
    <property type="match status" value="1"/>
</dbReference>
<dbReference type="AlphaFoldDB" id="A0A1N6KIS6"/>
<sequence length="484" mass="53514">MDHHSEPTTNNDPGQMSVPFITQGSYPRRPGNRVRPLIDSGPAFRRICEAVESAQHRVWLTVTFVSRLFQMPDGRGTLFDVLDGAAQRGVDVRVIFWRPNPASNGYGQTFEGTQSDFDWLAERGSRLNARWDRAPATYCHHQKCWLIDAGESSETVFVGGINPTFALVEPGHAGGEQRHDVYAEITGPCASDVHHNFVQRWNETSERNSALGVYGPDEHSDLAFPTRLSKAQGPSTVQIQRNVHAGCYRNAHAAPGVGEAYPIANGERSITEQYLLAIAAARRSIYLENQALPVPAIAGALENALKRGVFVVLLVPGEPEPYVAQWRQNPERAAFFEQIEALGRHENFTLAALAGPTQTDGRRYVYVHAKLMLIDDAWATIGSCNLHANSLYGHSEMNASVWDSNAVKALRCQLFLEHLGQDTSHLDDRSAVQLYQSIAHRNDRRWRDGNDDWDGSIACSLKPQAYGKTHGPDNVLALSSGKTA</sequence>
<dbReference type="InterPro" id="IPR001736">
    <property type="entry name" value="PLipase_D/transphosphatidylase"/>
</dbReference>
<evidence type="ECO:0000256" key="3">
    <source>
        <dbReference type="ARBA" id="ARBA00022801"/>
    </source>
</evidence>
<accession>A0A1N6KIS6</accession>
<evidence type="ECO:0000313" key="8">
    <source>
        <dbReference type="Proteomes" id="UP000184693"/>
    </source>
</evidence>
<dbReference type="PROSITE" id="PS50035">
    <property type="entry name" value="PLD"/>
    <property type="match status" value="1"/>
</dbReference>
<dbReference type="GO" id="GO:0009395">
    <property type="term" value="P:phospholipid catabolic process"/>
    <property type="evidence" value="ECO:0007669"/>
    <property type="project" value="TreeGrafter"/>
</dbReference>